<organism evidence="7 8">
    <name type="scientific">Flavobacterium kingsejongi</name>
    <dbReference type="NCBI Taxonomy" id="1678728"/>
    <lineage>
        <taxon>Bacteria</taxon>
        <taxon>Pseudomonadati</taxon>
        <taxon>Bacteroidota</taxon>
        <taxon>Flavobacteriia</taxon>
        <taxon>Flavobacteriales</taxon>
        <taxon>Flavobacteriaceae</taxon>
        <taxon>Flavobacterium</taxon>
    </lineage>
</organism>
<evidence type="ECO:0000256" key="4">
    <source>
        <dbReference type="ARBA" id="ARBA00022989"/>
    </source>
</evidence>
<feature type="transmembrane region" description="Helical" evidence="6">
    <location>
        <begin position="187"/>
        <end position="208"/>
    </location>
</feature>
<proteinExistence type="predicted"/>
<feature type="transmembrane region" description="Helical" evidence="6">
    <location>
        <begin position="12"/>
        <end position="32"/>
    </location>
</feature>
<dbReference type="InterPro" id="IPR050833">
    <property type="entry name" value="Poly_Biosynth_Transport"/>
</dbReference>
<dbReference type="AlphaFoldDB" id="A0A2S1LLH5"/>
<name>A0A2S1LLH5_9FLAO</name>
<reference evidence="7 8" key="1">
    <citation type="submission" date="2017-04" db="EMBL/GenBank/DDBJ databases">
        <title>Complete genome sequence of Flavobacterium kingsejong AJ004.</title>
        <authorList>
            <person name="Lee P.C."/>
        </authorList>
    </citation>
    <scope>NUCLEOTIDE SEQUENCE [LARGE SCALE GENOMIC DNA]</scope>
    <source>
        <strain evidence="7 8">AJ004</strain>
    </source>
</reference>
<feature type="transmembrane region" description="Helical" evidence="6">
    <location>
        <begin position="308"/>
        <end position="334"/>
    </location>
</feature>
<keyword evidence="2" id="KW-1003">Cell membrane</keyword>
<evidence type="ECO:0000256" key="5">
    <source>
        <dbReference type="ARBA" id="ARBA00023136"/>
    </source>
</evidence>
<dbReference type="OrthoDB" id="9814608at2"/>
<dbReference type="GO" id="GO:0005886">
    <property type="term" value="C:plasma membrane"/>
    <property type="evidence" value="ECO:0007669"/>
    <property type="project" value="UniProtKB-SubCell"/>
</dbReference>
<feature type="transmembrane region" description="Helical" evidence="6">
    <location>
        <begin position="113"/>
        <end position="131"/>
    </location>
</feature>
<feature type="transmembrane region" description="Helical" evidence="6">
    <location>
        <begin position="435"/>
        <end position="453"/>
    </location>
</feature>
<feature type="transmembrane region" description="Helical" evidence="6">
    <location>
        <begin position="79"/>
        <end position="101"/>
    </location>
</feature>
<gene>
    <name evidence="7" type="ORF">FK004_04805</name>
</gene>
<feature type="transmembrane region" description="Helical" evidence="6">
    <location>
        <begin position="44"/>
        <end position="67"/>
    </location>
</feature>
<keyword evidence="8" id="KW-1185">Reference proteome</keyword>
<evidence type="ECO:0000256" key="3">
    <source>
        <dbReference type="ARBA" id="ARBA00022692"/>
    </source>
</evidence>
<accession>A0A2S1LLH5</accession>
<feature type="transmembrane region" description="Helical" evidence="6">
    <location>
        <begin position="375"/>
        <end position="394"/>
    </location>
</feature>
<keyword evidence="5 6" id="KW-0472">Membrane</keyword>
<sequence>MGLYKNLFKQTAIYGLATVLPRMLSFLLVRLHTDKMVTADYGEVTILLSFMVFFNVILSYGMETAFFRFYNSEDDKKKVIETSTISIFWTSIGFLIIALLFRNTFAKEMNVEAEYFTYAIWTLVFDALVIIPFSRLRAEQRPIVYAVIKIGNVMVTVLLNIFFLVYLPKIALSNPNTFISSLYVENFQIGYVFISNLVASVATFVVLSPNYMKVKWHFDAVLWKKMMQYGLPILIAGIAFAVNEHLDKIILGNLLPENIAKSEVGAYSACYKLGLFMVLYATAFRLGIEPFFFSHAKNKNAKQTYANITKYFVIFGSIILLGVIVFADVLKLILLPNKEYWEAMKVVPLIIVANFFLGIYNNLSVWYKLTDKTKIGAYISVVGAALTLVLNFFLIPKYSYYGSAIATIAAYGSMMVISYIMGNKYYPIPYDMKKIGGYLGLSIGFSILSFYFFRENYWIGIPLLAAFIYFIYYNEKEMLHRILKKQA</sequence>
<evidence type="ECO:0000313" key="8">
    <source>
        <dbReference type="Proteomes" id="UP000244677"/>
    </source>
</evidence>
<dbReference type="PANTHER" id="PTHR30250">
    <property type="entry name" value="PST FAMILY PREDICTED COLANIC ACID TRANSPORTER"/>
    <property type="match status" value="1"/>
</dbReference>
<dbReference type="KEGG" id="fki:FK004_04805"/>
<evidence type="ECO:0000256" key="2">
    <source>
        <dbReference type="ARBA" id="ARBA00022475"/>
    </source>
</evidence>
<dbReference type="Proteomes" id="UP000244677">
    <property type="component" value="Chromosome"/>
</dbReference>
<dbReference type="InterPro" id="IPR002797">
    <property type="entry name" value="Polysacc_synth"/>
</dbReference>
<evidence type="ECO:0000313" key="7">
    <source>
        <dbReference type="EMBL" id="AWG24595.1"/>
    </source>
</evidence>
<feature type="transmembrane region" description="Helical" evidence="6">
    <location>
        <begin position="459"/>
        <end position="475"/>
    </location>
</feature>
<evidence type="ECO:0000256" key="6">
    <source>
        <dbReference type="SAM" id="Phobius"/>
    </source>
</evidence>
<keyword evidence="4 6" id="KW-1133">Transmembrane helix</keyword>
<keyword evidence="3 6" id="KW-0812">Transmembrane</keyword>
<dbReference type="Pfam" id="PF01943">
    <property type="entry name" value="Polysacc_synt"/>
    <property type="match status" value="1"/>
</dbReference>
<feature type="transmembrane region" description="Helical" evidence="6">
    <location>
        <begin position="143"/>
        <end position="167"/>
    </location>
</feature>
<dbReference type="EMBL" id="CP020919">
    <property type="protein sequence ID" value="AWG24595.1"/>
    <property type="molecule type" value="Genomic_DNA"/>
</dbReference>
<evidence type="ECO:0000256" key="1">
    <source>
        <dbReference type="ARBA" id="ARBA00004651"/>
    </source>
</evidence>
<feature type="transmembrane region" description="Helical" evidence="6">
    <location>
        <begin position="400"/>
        <end position="423"/>
    </location>
</feature>
<dbReference type="PANTHER" id="PTHR30250:SF11">
    <property type="entry name" value="O-ANTIGEN TRANSPORTER-RELATED"/>
    <property type="match status" value="1"/>
</dbReference>
<feature type="transmembrane region" description="Helical" evidence="6">
    <location>
        <begin position="266"/>
        <end position="288"/>
    </location>
</feature>
<protein>
    <submittedName>
        <fullName evidence="7">Polysaccharide biosynthesis protein</fullName>
    </submittedName>
</protein>
<dbReference type="RefSeq" id="WP_108736231.1">
    <property type="nucleotide sequence ID" value="NZ_CP020919.1"/>
</dbReference>
<comment type="subcellular location">
    <subcellularLocation>
        <location evidence="1">Cell membrane</location>
        <topology evidence="1">Multi-pass membrane protein</topology>
    </subcellularLocation>
</comment>
<feature type="transmembrane region" description="Helical" evidence="6">
    <location>
        <begin position="346"/>
        <end position="363"/>
    </location>
</feature>
<feature type="transmembrane region" description="Helical" evidence="6">
    <location>
        <begin position="229"/>
        <end position="246"/>
    </location>
</feature>